<dbReference type="STRING" id="762845.BCR26_05900"/>
<dbReference type="OrthoDB" id="2166166at2"/>
<protein>
    <recommendedName>
        <fullName evidence="3">ATPase V</fullName>
    </recommendedName>
</protein>
<dbReference type="EMBL" id="MIEK01000067">
    <property type="protein sequence ID" value="OEH81041.1"/>
    <property type="molecule type" value="Genomic_DNA"/>
</dbReference>
<organism evidence="1 2">
    <name type="scientific">Enterococcus rivorum</name>
    <dbReference type="NCBI Taxonomy" id="762845"/>
    <lineage>
        <taxon>Bacteria</taxon>
        <taxon>Bacillati</taxon>
        <taxon>Bacillota</taxon>
        <taxon>Bacilli</taxon>
        <taxon>Lactobacillales</taxon>
        <taxon>Enterococcaceae</taxon>
        <taxon>Enterococcus</taxon>
    </lineage>
</organism>
<comment type="caution">
    <text evidence="1">The sequence shown here is derived from an EMBL/GenBank/DDBJ whole genome shotgun (WGS) entry which is preliminary data.</text>
</comment>
<dbReference type="AlphaFoldDB" id="A0A1E5KT56"/>
<keyword evidence="2" id="KW-1185">Reference proteome</keyword>
<name>A0A1E5KT56_9ENTE</name>
<evidence type="ECO:0000313" key="2">
    <source>
        <dbReference type="Proteomes" id="UP000095256"/>
    </source>
</evidence>
<proteinExistence type="predicted"/>
<evidence type="ECO:0000313" key="1">
    <source>
        <dbReference type="EMBL" id="OEH81041.1"/>
    </source>
</evidence>
<evidence type="ECO:0008006" key="3">
    <source>
        <dbReference type="Google" id="ProtNLM"/>
    </source>
</evidence>
<reference evidence="1 2" key="1">
    <citation type="submission" date="2016-09" db="EMBL/GenBank/DDBJ databases">
        <authorList>
            <person name="Capua I."/>
            <person name="De Benedictis P."/>
            <person name="Joannis T."/>
            <person name="Lombin L.H."/>
            <person name="Cattoli G."/>
        </authorList>
    </citation>
    <scope>NUCLEOTIDE SEQUENCE [LARGE SCALE GENOMIC DNA]</scope>
    <source>
        <strain evidence="1 2">LMG 25899</strain>
    </source>
</reference>
<sequence length="193" mass="22058">MDAIEKIVEQILEKGQTEIQDFEKIEKKRIDENSKAQQEALVLQETTLIQKNEVKAKKNFKQKQNRQQLEIRQGTLNRKQEYLESLFAEAVSSMNAWSEPEFQTFVKQSVAQLPITGEAFISLGELSQGKINQKWLDDNQTAQLKLILKDETIGGQGGVVVAQSGVEYNFLFASLVQEIQKQESYTIAEMLFK</sequence>
<accession>A0A1E5KT56</accession>
<gene>
    <name evidence="1" type="ORF">BCR26_05900</name>
</gene>
<dbReference type="SUPFAM" id="SSF160527">
    <property type="entry name" value="V-type ATPase subunit E-like"/>
    <property type="match status" value="1"/>
</dbReference>
<dbReference type="RefSeq" id="WP_069700029.1">
    <property type="nucleotide sequence ID" value="NZ_JAGGMA010000005.1"/>
</dbReference>
<dbReference type="Proteomes" id="UP000095256">
    <property type="component" value="Unassembled WGS sequence"/>
</dbReference>